<dbReference type="GO" id="GO:0002181">
    <property type="term" value="P:cytoplasmic translation"/>
    <property type="evidence" value="ECO:0007669"/>
    <property type="project" value="TreeGrafter"/>
</dbReference>
<evidence type="ECO:0000313" key="5">
    <source>
        <dbReference type="EMBL" id="AGG11673.1"/>
    </source>
</evidence>
<dbReference type="RefSeq" id="XP_015661914.1">
    <property type="nucleotide sequence ID" value="XM_015800312.1"/>
</dbReference>
<dbReference type="RefSeq" id="XP_015656709.1">
    <property type="nucleotide sequence ID" value="XM_015804731.1"/>
</dbReference>
<dbReference type="EMBL" id="LGTL01000014">
    <property type="protein sequence ID" value="KPA78271.1"/>
    <property type="molecule type" value="Genomic_DNA"/>
</dbReference>
<dbReference type="GeneID" id="26906708"/>
<dbReference type="EMBL" id="KC543661">
    <property type="protein sequence ID" value="AGG11673.1"/>
    <property type="molecule type" value="Genomic_DNA"/>
</dbReference>
<organism evidence="5">
    <name type="scientific">Leptomonas pyrrhocoris</name>
    <name type="common">Firebug parasite</name>
    <dbReference type="NCBI Taxonomy" id="157538"/>
    <lineage>
        <taxon>Eukaryota</taxon>
        <taxon>Discoba</taxon>
        <taxon>Euglenozoa</taxon>
        <taxon>Kinetoplastea</taxon>
        <taxon>Metakinetoplastina</taxon>
        <taxon>Trypanosomatida</taxon>
        <taxon>Trypanosomatidae</taxon>
        <taxon>Leishmaniinae</taxon>
        <taxon>Leptomonas</taxon>
    </lineage>
</organism>
<dbReference type="EMBL" id="LGTL01000004">
    <property type="protein sequence ID" value="KPA83475.1"/>
    <property type="molecule type" value="Genomic_DNA"/>
</dbReference>
<dbReference type="GO" id="GO:0003735">
    <property type="term" value="F:structural constituent of ribosome"/>
    <property type="evidence" value="ECO:0007669"/>
    <property type="project" value="InterPro"/>
</dbReference>
<dbReference type="RefSeq" id="XP_015656710.1">
    <property type="nucleotide sequence ID" value="XM_015804732.1"/>
</dbReference>
<dbReference type="AlphaFoldDB" id="X2C4Z8"/>
<dbReference type="PANTHER" id="PTHR11655:SF16">
    <property type="entry name" value="60S RIBOSOMAL PROTEIN L9"/>
    <property type="match status" value="1"/>
</dbReference>
<dbReference type="OMA" id="YAHFPMK"/>
<feature type="domain" description="Large ribosomal subunit protein uL6 alpha-beta" evidence="4">
    <location>
        <begin position="12"/>
        <end position="86"/>
    </location>
</feature>
<keyword evidence="2 6" id="KW-0689">Ribosomal protein</keyword>
<dbReference type="SUPFAM" id="SSF56053">
    <property type="entry name" value="Ribosomal protein L6"/>
    <property type="match status" value="2"/>
</dbReference>
<dbReference type="FunFam" id="3.90.930.12:FF:000004">
    <property type="entry name" value="60S ribosomal protein L9"/>
    <property type="match status" value="1"/>
</dbReference>
<evidence type="ECO:0000259" key="4">
    <source>
        <dbReference type="Pfam" id="PF00347"/>
    </source>
</evidence>
<evidence type="ECO:0000313" key="8">
    <source>
        <dbReference type="Proteomes" id="UP000037923"/>
    </source>
</evidence>
<gene>
    <name evidence="7" type="ORF">ABB37_03090</name>
    <name evidence="6" type="ORF">ABB37_06419</name>
</gene>
<feature type="non-terminal residue" evidence="5">
    <location>
        <position position="190"/>
    </location>
</feature>
<comment type="similarity">
    <text evidence="1">Belongs to the universal ribosomal protein uL6 family.</text>
</comment>
<dbReference type="PROSITE" id="PS00700">
    <property type="entry name" value="RIBOSOMAL_L6_2"/>
    <property type="match status" value="1"/>
</dbReference>
<dbReference type="PANTHER" id="PTHR11655">
    <property type="entry name" value="60S/50S RIBOSOMAL PROTEIN L6/L9"/>
    <property type="match status" value="1"/>
</dbReference>
<accession>X2C4Z8</accession>
<dbReference type="FunFam" id="3.90.930.12:FF:000003">
    <property type="entry name" value="60S ribosomal protein L9"/>
    <property type="match status" value="1"/>
</dbReference>
<evidence type="ECO:0000256" key="2">
    <source>
        <dbReference type="ARBA" id="ARBA00022980"/>
    </source>
</evidence>
<evidence type="ECO:0000256" key="3">
    <source>
        <dbReference type="ARBA" id="ARBA00023274"/>
    </source>
</evidence>
<dbReference type="GO" id="GO:0022625">
    <property type="term" value="C:cytosolic large ribosomal subunit"/>
    <property type="evidence" value="ECO:0007669"/>
    <property type="project" value="TreeGrafter"/>
</dbReference>
<sequence length="190" mass="21456">MVKVKSHSTLHIPEGVTVEVKGRKVTVTGKRGTLTKDLTHLQLDFRVDKKNRTLTAIRWFGSKIPIACLNTAKAHISNMITGVTRGYRFKVRCAYAHFPINVSVDGQNIEVRNFLGEKRVRRQLVPSSVSVSQTDPAQVKDEIIFDGNDIEQVSREAALLHQMCLVKNKDIRKFLDGIYVQTKTNIVVEE</sequence>
<evidence type="ECO:0000256" key="1">
    <source>
        <dbReference type="ARBA" id="ARBA00009356"/>
    </source>
</evidence>
<evidence type="ECO:0000313" key="6">
    <source>
        <dbReference type="EMBL" id="KPA78270.1"/>
    </source>
</evidence>
<protein>
    <submittedName>
        <fullName evidence="6">Putative mitochondrial 60S ribosomal protein L9</fullName>
    </submittedName>
</protein>
<dbReference type="InterPro" id="IPR020040">
    <property type="entry name" value="Ribosomal_uL6_a/b-dom"/>
</dbReference>
<dbReference type="EMBL" id="LGTL01000014">
    <property type="protein sequence ID" value="KPA78270.1"/>
    <property type="molecule type" value="Genomic_DNA"/>
</dbReference>
<dbReference type="OrthoDB" id="276293at2759"/>
<dbReference type="EMBL" id="LGTL01000004">
    <property type="protein sequence ID" value="KPA83476.1"/>
    <property type="molecule type" value="Genomic_DNA"/>
</dbReference>
<reference evidence="5" key="1">
    <citation type="journal article" date="2013" name="Curr. Biol.">
        <title>Paratrypanosoma is a novel early-branching trypanosomatid.</title>
        <authorList>
            <person name="Flegontov P."/>
            <person name="Votypka J."/>
            <person name="Skalicky T."/>
            <person name="Logacheva M.D."/>
            <person name="Penin A.A."/>
            <person name="Tanifuji G."/>
            <person name="Onodera N.T."/>
            <person name="Kondrashov A.S."/>
            <person name="Volf P."/>
            <person name="Archibald J.M."/>
            <person name="Lukes J."/>
        </authorList>
    </citation>
    <scope>NUCLEOTIDE SEQUENCE</scope>
    <source>
        <strain evidence="5">H10</strain>
    </source>
</reference>
<evidence type="ECO:0000313" key="7">
    <source>
        <dbReference type="EMBL" id="KPA83474.1"/>
    </source>
</evidence>
<dbReference type="GO" id="GO:0019843">
    <property type="term" value="F:rRNA binding"/>
    <property type="evidence" value="ECO:0007669"/>
    <property type="project" value="InterPro"/>
</dbReference>
<dbReference type="VEuPathDB" id="TriTrypDB:LpyrH10_04_6400"/>
<dbReference type="RefSeq" id="XP_015661915.1">
    <property type="nucleotide sequence ID" value="XM_015800313.1"/>
</dbReference>
<dbReference type="InterPro" id="IPR000702">
    <property type="entry name" value="Ribosomal_uL6-like"/>
</dbReference>
<feature type="domain" description="Large ribosomal subunit protein uL6 alpha-beta" evidence="4">
    <location>
        <begin position="98"/>
        <end position="177"/>
    </location>
</feature>
<dbReference type="RefSeq" id="XP_015661913.1">
    <property type="nucleotide sequence ID" value="XM_015800311.1"/>
</dbReference>
<dbReference type="InterPro" id="IPR002359">
    <property type="entry name" value="Ribosomal_uL6_CS2"/>
</dbReference>
<proteinExistence type="inferred from homology"/>
<name>X2C4Z8_LEPPY</name>
<keyword evidence="8" id="KW-1185">Reference proteome</keyword>
<dbReference type="InterPro" id="IPR036789">
    <property type="entry name" value="Ribosomal_uL6-like_a/b-dom_sf"/>
</dbReference>
<dbReference type="VEuPathDB" id="TriTrypDB:LpyrH10_14_1340"/>
<keyword evidence="3" id="KW-0687">Ribonucleoprotein</keyword>
<dbReference type="EMBL" id="LGTL01000004">
    <property type="protein sequence ID" value="KPA83474.1"/>
    <property type="molecule type" value="Genomic_DNA"/>
</dbReference>
<dbReference type="GeneID" id="26903381"/>
<dbReference type="Gene3D" id="3.90.930.12">
    <property type="entry name" value="Ribosomal protein L6, alpha-beta domain"/>
    <property type="match status" value="2"/>
</dbReference>
<reference evidence="6 8" key="2">
    <citation type="submission" date="2015-07" db="EMBL/GenBank/DDBJ databases">
        <title>High-quality genome of monoxenous trypanosomatid Leptomonas pyrrhocoris.</title>
        <authorList>
            <person name="Flegontov P."/>
            <person name="Butenko A."/>
            <person name="Firsov S."/>
            <person name="Vlcek C."/>
            <person name="Logacheva M.D."/>
            <person name="Field M."/>
            <person name="Filatov D."/>
            <person name="Flegontova O."/>
            <person name="Gerasimov E."/>
            <person name="Jackson A.P."/>
            <person name="Kelly S."/>
            <person name="Opperdoes F."/>
            <person name="O'Reilly A."/>
            <person name="Votypka J."/>
            <person name="Yurchenko V."/>
            <person name="Lukes J."/>
        </authorList>
    </citation>
    <scope>NUCLEOTIDE SEQUENCE [LARGE SCALE GENOMIC DNA]</scope>
    <source>
        <strain evidence="6">H10</strain>
    </source>
</reference>
<dbReference type="Proteomes" id="UP000037923">
    <property type="component" value="Unassembled WGS sequence"/>
</dbReference>
<dbReference type="PIRSF" id="PIRSF002162">
    <property type="entry name" value="Ribosomal_L6"/>
    <property type="match status" value="1"/>
</dbReference>
<dbReference type="Pfam" id="PF00347">
    <property type="entry name" value="Ribosomal_L6"/>
    <property type="match status" value="2"/>
</dbReference>